<dbReference type="InterPro" id="IPR015943">
    <property type="entry name" value="WD40/YVTN_repeat-like_dom_sf"/>
</dbReference>
<dbReference type="Proteomes" id="UP000271974">
    <property type="component" value="Unassembled WGS sequence"/>
</dbReference>
<dbReference type="SUPFAM" id="SSF50978">
    <property type="entry name" value="WD40 repeat-like"/>
    <property type="match status" value="1"/>
</dbReference>
<feature type="compositionally biased region" description="Polar residues" evidence="4">
    <location>
        <begin position="436"/>
        <end position="458"/>
    </location>
</feature>
<keyword evidence="2" id="KW-0677">Repeat</keyword>
<dbReference type="EMBL" id="RQTK01001344">
    <property type="protein sequence ID" value="RUS70730.1"/>
    <property type="molecule type" value="Genomic_DNA"/>
</dbReference>
<feature type="domain" description="F-box" evidence="5">
    <location>
        <begin position="528"/>
        <end position="574"/>
    </location>
</feature>
<dbReference type="CDD" id="cd00200">
    <property type="entry name" value="WD40"/>
    <property type="match status" value="1"/>
</dbReference>
<dbReference type="OrthoDB" id="19711at2759"/>
<protein>
    <recommendedName>
        <fullName evidence="5">F-box domain-containing protein</fullName>
    </recommendedName>
</protein>
<feature type="repeat" description="WD" evidence="3">
    <location>
        <begin position="794"/>
        <end position="833"/>
    </location>
</feature>
<dbReference type="FunFam" id="2.130.10.10:FF:001203">
    <property type="entry name" value="F-box/WD repeat-containing protein 1A"/>
    <property type="match status" value="2"/>
</dbReference>
<evidence type="ECO:0000256" key="4">
    <source>
        <dbReference type="SAM" id="MobiDB-lite"/>
    </source>
</evidence>
<dbReference type="InterPro" id="IPR001680">
    <property type="entry name" value="WD40_rpt"/>
</dbReference>
<dbReference type="PROSITE" id="PS00678">
    <property type="entry name" value="WD_REPEATS_1"/>
    <property type="match status" value="6"/>
</dbReference>
<feature type="compositionally biased region" description="Polar residues" evidence="4">
    <location>
        <begin position="224"/>
        <end position="253"/>
    </location>
</feature>
<name>A0A3S1AYT8_ELYCH</name>
<keyword evidence="7" id="KW-1185">Reference proteome</keyword>
<feature type="compositionally biased region" description="Basic and acidic residues" evidence="4">
    <location>
        <begin position="56"/>
        <end position="65"/>
    </location>
</feature>
<feature type="repeat" description="WD" evidence="3">
    <location>
        <begin position="715"/>
        <end position="754"/>
    </location>
</feature>
<dbReference type="SMART" id="SM00256">
    <property type="entry name" value="FBOX"/>
    <property type="match status" value="1"/>
</dbReference>
<dbReference type="InterPro" id="IPR019775">
    <property type="entry name" value="WD40_repeat_CS"/>
</dbReference>
<dbReference type="InterPro" id="IPR036047">
    <property type="entry name" value="F-box-like_dom_sf"/>
</dbReference>
<dbReference type="Pfam" id="PF00400">
    <property type="entry name" value="WD40"/>
    <property type="match status" value="7"/>
</dbReference>
<dbReference type="SMART" id="SM00320">
    <property type="entry name" value="WD40"/>
    <property type="match status" value="7"/>
</dbReference>
<dbReference type="PANTHER" id="PTHR22847:SF745">
    <property type="entry name" value="F-BOX_WD REPEAT-CONTAINING PROTEIN 7"/>
    <property type="match status" value="1"/>
</dbReference>
<accession>A0A3S1AYT8</accession>
<dbReference type="SUPFAM" id="SSF81383">
    <property type="entry name" value="F-box domain"/>
    <property type="match status" value="1"/>
</dbReference>
<feature type="repeat" description="WD" evidence="3">
    <location>
        <begin position="669"/>
        <end position="708"/>
    </location>
</feature>
<reference evidence="6 7" key="1">
    <citation type="submission" date="2019-01" db="EMBL/GenBank/DDBJ databases">
        <title>A draft genome assembly of the solar-powered sea slug Elysia chlorotica.</title>
        <authorList>
            <person name="Cai H."/>
            <person name="Li Q."/>
            <person name="Fang X."/>
            <person name="Li J."/>
            <person name="Curtis N.E."/>
            <person name="Altenburger A."/>
            <person name="Shibata T."/>
            <person name="Feng M."/>
            <person name="Maeda T."/>
            <person name="Schwartz J.A."/>
            <person name="Shigenobu S."/>
            <person name="Lundholm N."/>
            <person name="Nishiyama T."/>
            <person name="Yang H."/>
            <person name="Hasebe M."/>
            <person name="Li S."/>
            <person name="Pierce S.K."/>
            <person name="Wang J."/>
        </authorList>
    </citation>
    <scope>NUCLEOTIDE SEQUENCE [LARGE SCALE GENOMIC DNA]</scope>
    <source>
        <strain evidence="6">EC2010</strain>
        <tissue evidence="6">Whole organism of an adult</tissue>
    </source>
</reference>
<feature type="repeat" description="WD" evidence="3">
    <location>
        <begin position="627"/>
        <end position="660"/>
    </location>
</feature>
<proteinExistence type="predicted"/>
<evidence type="ECO:0000256" key="1">
    <source>
        <dbReference type="ARBA" id="ARBA00022574"/>
    </source>
</evidence>
<feature type="region of interest" description="Disordered" evidence="4">
    <location>
        <begin position="133"/>
        <end position="361"/>
    </location>
</feature>
<evidence type="ECO:0000259" key="5">
    <source>
        <dbReference type="PROSITE" id="PS50181"/>
    </source>
</evidence>
<feature type="region of interest" description="Disordered" evidence="4">
    <location>
        <begin position="386"/>
        <end position="468"/>
    </location>
</feature>
<dbReference type="InterPro" id="IPR020472">
    <property type="entry name" value="WD40_PAC1"/>
</dbReference>
<feature type="compositionally biased region" description="Polar residues" evidence="4">
    <location>
        <begin position="13"/>
        <end position="22"/>
    </location>
</feature>
<dbReference type="Pfam" id="PF12937">
    <property type="entry name" value="F-box-like"/>
    <property type="match status" value="1"/>
</dbReference>
<feature type="compositionally biased region" description="Low complexity" evidence="4">
    <location>
        <begin position="343"/>
        <end position="354"/>
    </location>
</feature>
<dbReference type="PANTHER" id="PTHR22847">
    <property type="entry name" value="WD40 REPEAT PROTEIN"/>
    <property type="match status" value="1"/>
</dbReference>
<evidence type="ECO:0000313" key="6">
    <source>
        <dbReference type="EMBL" id="RUS70730.1"/>
    </source>
</evidence>
<feature type="compositionally biased region" description="Low complexity" evidence="4">
    <location>
        <begin position="275"/>
        <end position="285"/>
    </location>
</feature>
<feature type="compositionally biased region" description="Acidic residues" evidence="4">
    <location>
        <begin position="145"/>
        <end position="168"/>
    </location>
</feature>
<feature type="region of interest" description="Disordered" evidence="4">
    <location>
        <begin position="1"/>
        <end position="70"/>
    </location>
</feature>
<comment type="caution">
    <text evidence="6">The sequence shown here is derived from an EMBL/GenBank/DDBJ whole genome shotgun (WGS) entry which is preliminary data.</text>
</comment>
<dbReference type="PROSITE" id="PS50181">
    <property type="entry name" value="FBOX"/>
    <property type="match status" value="1"/>
</dbReference>
<dbReference type="AlphaFoldDB" id="A0A3S1AYT8"/>
<dbReference type="InterPro" id="IPR036322">
    <property type="entry name" value="WD40_repeat_dom_sf"/>
</dbReference>
<feature type="compositionally biased region" description="Polar residues" evidence="4">
    <location>
        <begin position="199"/>
        <end position="210"/>
    </location>
</feature>
<gene>
    <name evidence="6" type="ORF">EGW08_021508</name>
</gene>
<feature type="compositionally biased region" description="Polar residues" evidence="4">
    <location>
        <begin position="325"/>
        <end position="336"/>
    </location>
</feature>
<feature type="compositionally biased region" description="Polar residues" evidence="4">
    <location>
        <begin position="169"/>
        <end position="178"/>
    </location>
</feature>
<dbReference type="STRING" id="188477.A0A3S1AYT8"/>
<evidence type="ECO:0000256" key="3">
    <source>
        <dbReference type="PROSITE-ProRule" id="PRU00221"/>
    </source>
</evidence>
<feature type="compositionally biased region" description="Polar residues" evidence="4">
    <location>
        <begin position="417"/>
        <end position="427"/>
    </location>
</feature>
<dbReference type="Gene3D" id="1.20.1280.50">
    <property type="match status" value="1"/>
</dbReference>
<dbReference type="InterPro" id="IPR001810">
    <property type="entry name" value="F-box_dom"/>
</dbReference>
<sequence>MDGRQQEDKQLARLNSSASVSDLSEALSDMSLSTSPGSGDVTAQEIKTMPVSVNPARDRDSKAMDEEVNAPLAAPRKRLVVRQMSSNPYLASAEMSPSDDHPLIAGSHSYASGESRLYYSIEAYAGRQAADIYNRSNSYPLTSDCVEETDEDEEEEEDDDDEEDEQEESQISNSSHTGLKNEKPSSNRSFESTRMCEESNLTALNSSSVGNPKYCASKSERNESNMCQTSLSRFTKSVTPELSPTQVQFSSSVGEHENDNAFPERHGLKQETRSSRSQSYQDPSSNNHHYYHRHHCQQHHYGHSHQRRHSSHHSSHNQQTHQTYAKNQETGNGPSRHNNKNDSFGSSHGSSATSQFRPTKQQSRIMEVSAWGHFYQQQENHYKYRRSHYSSDSEDETLPHIHSHTYSSGKAHHSKQPRPQFNQQVKNGSHYKGRQHSPSYQRDNANKPSQNAQQSSTLDKGGRSHSGVKPIEFRNRFQTMKNWFSECSDSQKNLVLKGLLSICELPQLHLLSVLMSKELHHGCPSNCEDIITWLPSDLATKVMSYLDPVSLCQASQVCKVWHQLADDQTLWRRFCCQTKWRLSRAAEHKQVISHMCQEGSIQWKNVFAERFRLRNNWLKGRCTVRTFEGHLQGISCVQFDDSRIVSGSSDKTIKVWNMRTNAPWSVQTLMGHHGTVRCLHLEGNRLVSGSCDTTIKVWDLSAQESWSSIACKVTMTGHSDTVRCLQADDDKVISGSYDKTLKIWDLKSGELRRTLKGHQASVLCVHFSETKIVSGSADKTIKLWNYDGQCMMTLCGHQDAVTCLMFDSTRIVSGSLDHNLKFWDIHSGQCLNTIDWKKAEGHTDVVRCLQADSWRVVSAADDKTIKVWNLETGERLVTLRNHTDGVTCLQFNDFIIVSGSYDKSVKLWDFSSC</sequence>
<keyword evidence="1 3" id="KW-0853">WD repeat</keyword>
<dbReference type="FunFam" id="2.130.10.10:FF:000715">
    <property type="entry name" value="F-box protein MET30"/>
    <property type="match status" value="1"/>
</dbReference>
<dbReference type="PROSITE" id="PS50082">
    <property type="entry name" value="WD_REPEATS_2"/>
    <property type="match status" value="7"/>
</dbReference>
<feature type="compositionally biased region" description="Basic residues" evidence="4">
    <location>
        <begin position="289"/>
        <end position="315"/>
    </location>
</feature>
<dbReference type="PRINTS" id="PR00320">
    <property type="entry name" value="GPROTEINBRPT"/>
</dbReference>
<evidence type="ECO:0000256" key="2">
    <source>
        <dbReference type="ARBA" id="ARBA00022737"/>
    </source>
</evidence>
<feature type="repeat" description="WD" evidence="3">
    <location>
        <begin position="755"/>
        <end position="785"/>
    </location>
</feature>
<feature type="repeat" description="WD" evidence="3">
    <location>
        <begin position="879"/>
        <end position="913"/>
    </location>
</feature>
<feature type="compositionally biased region" description="Basic and acidic residues" evidence="4">
    <location>
        <begin position="254"/>
        <end position="274"/>
    </location>
</feature>
<feature type="repeat" description="WD" evidence="3">
    <location>
        <begin position="839"/>
        <end position="878"/>
    </location>
</feature>
<dbReference type="Gene3D" id="2.130.10.10">
    <property type="entry name" value="YVTN repeat-like/Quinoprotein amine dehydrogenase"/>
    <property type="match status" value="3"/>
</dbReference>
<dbReference type="PROSITE" id="PS50294">
    <property type="entry name" value="WD_REPEATS_REGION"/>
    <property type="match status" value="7"/>
</dbReference>
<organism evidence="6 7">
    <name type="scientific">Elysia chlorotica</name>
    <name type="common">Eastern emerald elysia</name>
    <name type="synonym">Sea slug</name>
    <dbReference type="NCBI Taxonomy" id="188477"/>
    <lineage>
        <taxon>Eukaryota</taxon>
        <taxon>Metazoa</taxon>
        <taxon>Spiralia</taxon>
        <taxon>Lophotrochozoa</taxon>
        <taxon>Mollusca</taxon>
        <taxon>Gastropoda</taxon>
        <taxon>Heterobranchia</taxon>
        <taxon>Euthyneura</taxon>
        <taxon>Panpulmonata</taxon>
        <taxon>Sacoglossa</taxon>
        <taxon>Placobranchoidea</taxon>
        <taxon>Plakobranchidae</taxon>
        <taxon>Elysia</taxon>
    </lineage>
</organism>
<evidence type="ECO:0000313" key="7">
    <source>
        <dbReference type="Proteomes" id="UP000271974"/>
    </source>
</evidence>
<feature type="compositionally biased region" description="Basic and acidic residues" evidence="4">
    <location>
        <begin position="1"/>
        <end position="11"/>
    </location>
</feature>